<evidence type="ECO:0000256" key="1">
    <source>
        <dbReference type="ARBA" id="ARBA00022448"/>
    </source>
</evidence>
<organism evidence="6 7">
    <name type="scientific">Dipteronia sinensis</name>
    <dbReference type="NCBI Taxonomy" id="43782"/>
    <lineage>
        <taxon>Eukaryota</taxon>
        <taxon>Viridiplantae</taxon>
        <taxon>Streptophyta</taxon>
        <taxon>Embryophyta</taxon>
        <taxon>Tracheophyta</taxon>
        <taxon>Spermatophyta</taxon>
        <taxon>Magnoliopsida</taxon>
        <taxon>eudicotyledons</taxon>
        <taxon>Gunneridae</taxon>
        <taxon>Pentapetalae</taxon>
        <taxon>rosids</taxon>
        <taxon>malvids</taxon>
        <taxon>Sapindales</taxon>
        <taxon>Sapindaceae</taxon>
        <taxon>Hippocastanoideae</taxon>
        <taxon>Acereae</taxon>
        <taxon>Dipteronia</taxon>
    </lineage>
</organism>
<dbReference type="PANTHER" id="PTHR31917:SF153">
    <property type="entry name" value="DUF724 DOMAIN-CONTAINING PROTEIN 3-RELATED"/>
    <property type="match status" value="1"/>
</dbReference>
<evidence type="ECO:0000256" key="4">
    <source>
        <dbReference type="SAM" id="MobiDB-lite"/>
    </source>
</evidence>
<keyword evidence="3" id="KW-0175">Coiled coil</keyword>
<feature type="domain" description="Agenet" evidence="5">
    <location>
        <begin position="99"/>
        <end position="157"/>
    </location>
</feature>
<proteinExistence type="predicted"/>
<evidence type="ECO:0000259" key="5">
    <source>
        <dbReference type="SMART" id="SM00743"/>
    </source>
</evidence>
<dbReference type="InterPro" id="IPR008395">
    <property type="entry name" value="Agenet-like_dom"/>
</dbReference>
<feature type="region of interest" description="Disordered" evidence="4">
    <location>
        <begin position="170"/>
        <end position="189"/>
    </location>
</feature>
<dbReference type="PANTHER" id="PTHR31917">
    <property type="entry name" value="AGENET DOMAIN-CONTAINING PROTEIN-RELATED"/>
    <property type="match status" value="1"/>
</dbReference>
<dbReference type="EMBL" id="JANJYJ010000001">
    <property type="protein sequence ID" value="KAK3229429.1"/>
    <property type="molecule type" value="Genomic_DNA"/>
</dbReference>
<evidence type="ECO:0000313" key="7">
    <source>
        <dbReference type="Proteomes" id="UP001281410"/>
    </source>
</evidence>
<dbReference type="Proteomes" id="UP001281410">
    <property type="component" value="Unassembled WGS sequence"/>
</dbReference>
<keyword evidence="1" id="KW-0813">Transport</keyword>
<protein>
    <recommendedName>
        <fullName evidence="5">Agenet domain-containing protein</fullName>
    </recommendedName>
</protein>
<evidence type="ECO:0000256" key="3">
    <source>
        <dbReference type="SAM" id="Coils"/>
    </source>
</evidence>
<gene>
    <name evidence="6" type="ORF">Dsin_001310</name>
</gene>
<comment type="caution">
    <text evidence="6">The sequence shown here is derived from an EMBL/GenBank/DDBJ whole genome shotgun (WGS) entry which is preliminary data.</text>
</comment>
<keyword evidence="2" id="KW-0341">Growth regulation</keyword>
<feature type="coiled-coil region" evidence="3">
    <location>
        <begin position="357"/>
        <end position="394"/>
    </location>
</feature>
<dbReference type="InterPro" id="IPR007930">
    <property type="entry name" value="DUF724"/>
</dbReference>
<evidence type="ECO:0000313" key="6">
    <source>
        <dbReference type="EMBL" id="KAK3229429.1"/>
    </source>
</evidence>
<dbReference type="AlphaFoldDB" id="A0AAE0B5C4"/>
<evidence type="ECO:0000256" key="2">
    <source>
        <dbReference type="ARBA" id="ARBA00022604"/>
    </source>
</evidence>
<name>A0AAE0B5C4_9ROSI</name>
<dbReference type="Pfam" id="PF05266">
    <property type="entry name" value="DUF724"/>
    <property type="match status" value="1"/>
</dbReference>
<dbReference type="InterPro" id="IPR014002">
    <property type="entry name" value="Agenet_dom_plant"/>
</dbReference>
<keyword evidence="7" id="KW-1185">Reference proteome</keyword>
<dbReference type="Pfam" id="PF05641">
    <property type="entry name" value="Agenet"/>
    <property type="match status" value="1"/>
</dbReference>
<sequence>MASSGDSDLFGKGSFVEVSSEAGHGFPGGWYLAKILERLPPLTPSPGSSSSKKEKEATFLVEYERLRCKINNVKTKLVKAVNFEFIRPVPPRPPNREHQIFEPNDVVDVFHVDGWRPGVVFKALDQPGCYSVKLKNPPHLLICYRSPDLRPPLDWVHGKWFPLQKQQKEVVTSNQKREGGNPSKSLLAGNECDGVEGAVDKMIVEVCATTGDESVGESTGAAMNDDMPCKDQNLRFVEDSPVMQFIQAMDVFQSIPQEPHFRPLVECEEVCREGLALGHMMTFVNVAKKISTLQASDPRIDFDSLLKCLSELELHGFNVEAVRSRLLVLQSLKGSQEQLNTKSEKIKSEIIEQTHERTKVKAELDEVIKDLKLLEDKKKEVEEKKARLISVNNENDSEIAKLKSGIGSLFEEIQKVQHEFKSVAASPWKK</sequence>
<reference evidence="6" key="1">
    <citation type="journal article" date="2023" name="Plant J.">
        <title>Genome sequences and population genomics provide insights into the demographic history, inbreeding, and mutation load of two 'living fossil' tree species of Dipteronia.</title>
        <authorList>
            <person name="Feng Y."/>
            <person name="Comes H.P."/>
            <person name="Chen J."/>
            <person name="Zhu S."/>
            <person name="Lu R."/>
            <person name="Zhang X."/>
            <person name="Li P."/>
            <person name="Qiu J."/>
            <person name="Olsen K.M."/>
            <person name="Qiu Y."/>
        </authorList>
    </citation>
    <scope>NUCLEOTIDE SEQUENCE</scope>
    <source>
        <strain evidence="6">NBL</strain>
    </source>
</reference>
<accession>A0AAE0B5C4</accession>
<dbReference type="SMART" id="SM00743">
    <property type="entry name" value="Agenet"/>
    <property type="match status" value="1"/>
</dbReference>